<dbReference type="PANTHER" id="PTHR10963">
    <property type="entry name" value="GLYCOSYL HYDROLASE-RELATED"/>
    <property type="match status" value="1"/>
</dbReference>
<evidence type="ECO:0000256" key="1">
    <source>
        <dbReference type="ARBA" id="ARBA00006865"/>
    </source>
</evidence>
<dbReference type="InterPro" id="IPR000757">
    <property type="entry name" value="Beta-glucanase-like"/>
</dbReference>
<sequence>MKILYKGLTALMLLCLALPALSQSTGFNELVWQDEFEGEGVPDPTYWSYDLGTGQGGWGNNEVQTYTNQSSNVRRSGGKLVIEANKNNGAWTSTRIKTQGKYNFTYGRVEFRAKLPKGSGTWPALWMLGESITTKGWPASGEIDVMEHVGRDPGKVHGTLHTPSSYGNTVNTNSTIVSDYGDSFHVYAAEWTPDAIKFYVDNNLFYTYAPVNKDAATWPFNDPQFIIINLAMGGNWGSDPKFETNGQKNGIDPALTTARFEVDYVRVYQTFQELKLNGPTIVAPNSQNLGFKASQVTGATYTWEVPSGATIISGAGTSEVKVNWGETAGKVKVQMSLNGQVYSKEIQVNISQNPTGEAFIIEDFSSLPTAKLTSSGGTFNFSQADGALKVHYQVTDPTALPQIVYTLTEPLNMSGYPVLAATIKTKNESGSVVLRLDLKDTAGKTTATNNVFTLTPLIDDGEFFTYYFDYSSLFGSGNGQIDGTKVKQIRMLVDYGVLGSAGSDSLWIDHFQVFQSIPAVPRRPSHLSLTKTSASVTLTWQDNATNEESFKILRATSQAGPFTEIASVAANTKTYTDAVSPESGYLYRVTASNTNGTSEFSNTVTSTGSVLGIKDEFDSDKITAYPNPNTGQFNILLSEPLRIIQTHFFNSLGKEVTASISQPYPTVLQVKTSAAPGLYFCRLHTPDGIIIKRIQII</sequence>
<dbReference type="InterPro" id="IPR036116">
    <property type="entry name" value="FN3_sf"/>
</dbReference>
<accession>A0ABV1RSB7</accession>
<dbReference type="InterPro" id="IPR026444">
    <property type="entry name" value="Secre_tail"/>
</dbReference>
<organism evidence="5 6">
    <name type="scientific">Pontibacter populi</name>
    <dbReference type="NCBI Taxonomy" id="890055"/>
    <lineage>
        <taxon>Bacteria</taxon>
        <taxon>Pseudomonadati</taxon>
        <taxon>Bacteroidota</taxon>
        <taxon>Cytophagia</taxon>
        <taxon>Cytophagales</taxon>
        <taxon>Hymenobacteraceae</taxon>
        <taxon>Pontibacter</taxon>
    </lineage>
</organism>
<name>A0ABV1RSB7_9BACT</name>
<protein>
    <submittedName>
        <fullName evidence="5">Family 16 glycosylhydrolase</fullName>
    </submittedName>
</protein>
<reference evidence="5 6" key="1">
    <citation type="submission" date="2024-06" db="EMBL/GenBank/DDBJ databases">
        <title>Pontibacter populi HYL7-15.</title>
        <authorList>
            <person name="Kim M.K."/>
        </authorList>
    </citation>
    <scope>NUCLEOTIDE SEQUENCE [LARGE SCALE GENOMIC DNA]</scope>
    <source>
        <strain evidence="5 6">HYL7-15</strain>
    </source>
</reference>
<dbReference type="EMBL" id="JBEOKT010000004">
    <property type="protein sequence ID" value="MER2996957.1"/>
    <property type="molecule type" value="Genomic_DNA"/>
</dbReference>
<dbReference type="InterPro" id="IPR013783">
    <property type="entry name" value="Ig-like_fold"/>
</dbReference>
<dbReference type="Pfam" id="PF19408">
    <property type="entry name" value="PKD_6"/>
    <property type="match status" value="1"/>
</dbReference>
<dbReference type="InterPro" id="IPR050546">
    <property type="entry name" value="Glycosyl_Hydrlase_16"/>
</dbReference>
<evidence type="ECO:0000313" key="6">
    <source>
        <dbReference type="Proteomes" id="UP001476807"/>
    </source>
</evidence>
<dbReference type="Gene3D" id="2.60.40.10">
    <property type="entry name" value="Immunoglobulins"/>
    <property type="match status" value="1"/>
</dbReference>
<proteinExistence type="inferred from homology"/>
<evidence type="ECO:0000259" key="3">
    <source>
        <dbReference type="PROSITE" id="PS50853"/>
    </source>
</evidence>
<feature type="chain" id="PRO_5047339968" evidence="2">
    <location>
        <begin position="23"/>
        <end position="697"/>
    </location>
</feature>
<dbReference type="PROSITE" id="PS50853">
    <property type="entry name" value="FN3"/>
    <property type="match status" value="1"/>
</dbReference>
<evidence type="ECO:0000313" key="5">
    <source>
        <dbReference type="EMBL" id="MER2996957.1"/>
    </source>
</evidence>
<comment type="similarity">
    <text evidence="1">Belongs to the glycosyl hydrolase 16 family.</text>
</comment>
<dbReference type="PROSITE" id="PS51762">
    <property type="entry name" value="GH16_2"/>
    <property type="match status" value="1"/>
</dbReference>
<feature type="domain" description="Fibronectin type-III" evidence="3">
    <location>
        <begin position="520"/>
        <end position="612"/>
    </location>
</feature>
<dbReference type="InterPro" id="IPR045829">
    <property type="entry name" value="PKD_6"/>
</dbReference>
<dbReference type="Gene3D" id="2.60.120.200">
    <property type="match status" value="1"/>
</dbReference>
<dbReference type="Pfam" id="PF00722">
    <property type="entry name" value="Glyco_hydro_16"/>
    <property type="match status" value="1"/>
</dbReference>
<keyword evidence="2" id="KW-0732">Signal</keyword>
<evidence type="ECO:0000259" key="4">
    <source>
        <dbReference type="PROSITE" id="PS51762"/>
    </source>
</evidence>
<dbReference type="InterPro" id="IPR013320">
    <property type="entry name" value="ConA-like_dom_sf"/>
</dbReference>
<dbReference type="InterPro" id="IPR003961">
    <property type="entry name" value="FN3_dom"/>
</dbReference>
<dbReference type="SUPFAM" id="SSF49899">
    <property type="entry name" value="Concanavalin A-like lectins/glucanases"/>
    <property type="match status" value="1"/>
</dbReference>
<dbReference type="PANTHER" id="PTHR10963:SF55">
    <property type="entry name" value="GLYCOSIDE HYDROLASE FAMILY 16 PROTEIN"/>
    <property type="match status" value="1"/>
</dbReference>
<evidence type="ECO:0000256" key="2">
    <source>
        <dbReference type="SAM" id="SignalP"/>
    </source>
</evidence>
<feature type="domain" description="GH16" evidence="4">
    <location>
        <begin position="34"/>
        <end position="273"/>
    </location>
</feature>
<dbReference type="NCBIfam" id="TIGR04183">
    <property type="entry name" value="Por_Secre_tail"/>
    <property type="match status" value="1"/>
</dbReference>
<keyword evidence="6" id="KW-1185">Reference proteome</keyword>
<feature type="signal peptide" evidence="2">
    <location>
        <begin position="1"/>
        <end position="22"/>
    </location>
</feature>
<dbReference type="CDD" id="cd08023">
    <property type="entry name" value="GH16_laminarinase_like"/>
    <property type="match status" value="1"/>
</dbReference>
<comment type="caution">
    <text evidence="5">The sequence shown here is derived from an EMBL/GenBank/DDBJ whole genome shotgun (WGS) entry which is preliminary data.</text>
</comment>
<dbReference type="SUPFAM" id="SSF49265">
    <property type="entry name" value="Fibronectin type III"/>
    <property type="match status" value="1"/>
</dbReference>
<dbReference type="Proteomes" id="UP001476807">
    <property type="component" value="Unassembled WGS sequence"/>
</dbReference>
<dbReference type="RefSeq" id="WP_350411297.1">
    <property type="nucleotide sequence ID" value="NZ_JBEOKT010000004.1"/>
</dbReference>
<gene>
    <name evidence="5" type="ORF">ABS362_05330</name>
</gene>
<dbReference type="CDD" id="cd00063">
    <property type="entry name" value="FN3"/>
    <property type="match status" value="1"/>
</dbReference>